<dbReference type="InterPro" id="IPR050704">
    <property type="entry name" value="Peptidase_C85-like"/>
</dbReference>
<dbReference type="InterPro" id="IPR038765">
    <property type="entry name" value="Papain-like_cys_pep_sf"/>
</dbReference>
<accession>A0ABP0R902</accession>
<dbReference type="CDD" id="cd22744">
    <property type="entry name" value="OTU"/>
    <property type="match status" value="1"/>
</dbReference>
<reference evidence="2 3" key="1">
    <citation type="submission" date="2024-02" db="EMBL/GenBank/DDBJ databases">
        <authorList>
            <person name="Chen Y."/>
            <person name="Shah S."/>
            <person name="Dougan E. K."/>
            <person name="Thang M."/>
            <person name="Chan C."/>
        </authorList>
    </citation>
    <scope>NUCLEOTIDE SEQUENCE [LARGE SCALE GENOMIC DNA]</scope>
</reference>
<feature type="domain" description="OTU" evidence="1">
    <location>
        <begin position="22"/>
        <end position="158"/>
    </location>
</feature>
<evidence type="ECO:0000313" key="3">
    <source>
        <dbReference type="Proteomes" id="UP001642484"/>
    </source>
</evidence>
<gene>
    <name evidence="2" type="ORF">CCMP2556_LOCUS45558</name>
</gene>
<evidence type="ECO:0000313" key="2">
    <source>
        <dbReference type="EMBL" id="CAK9095681.1"/>
    </source>
</evidence>
<dbReference type="InterPro" id="IPR003323">
    <property type="entry name" value="OTU_dom"/>
</dbReference>
<dbReference type="PANTHER" id="PTHR12419">
    <property type="entry name" value="OTU DOMAIN CONTAINING PROTEIN"/>
    <property type="match status" value="1"/>
</dbReference>
<keyword evidence="3" id="KW-1185">Reference proteome</keyword>
<dbReference type="Pfam" id="PF02338">
    <property type="entry name" value="OTU"/>
    <property type="match status" value="1"/>
</dbReference>
<comment type="caution">
    <text evidence="2">The sequence shown here is derived from an EMBL/GenBank/DDBJ whole genome shotgun (WGS) entry which is preliminary data.</text>
</comment>
<dbReference type="EMBL" id="CAXAMN010025513">
    <property type="protein sequence ID" value="CAK9095681.1"/>
    <property type="molecule type" value="Genomic_DNA"/>
</dbReference>
<dbReference type="Gene3D" id="3.90.70.80">
    <property type="match status" value="1"/>
</dbReference>
<protein>
    <recommendedName>
        <fullName evidence="1">OTU domain-containing protein</fullName>
    </recommendedName>
</protein>
<organism evidence="2 3">
    <name type="scientific">Durusdinium trenchii</name>
    <dbReference type="NCBI Taxonomy" id="1381693"/>
    <lineage>
        <taxon>Eukaryota</taxon>
        <taxon>Sar</taxon>
        <taxon>Alveolata</taxon>
        <taxon>Dinophyceae</taxon>
        <taxon>Suessiales</taxon>
        <taxon>Symbiodiniaceae</taxon>
        <taxon>Durusdinium</taxon>
    </lineage>
</organism>
<dbReference type="Proteomes" id="UP001642484">
    <property type="component" value="Unassembled WGS sequence"/>
</dbReference>
<dbReference type="SUPFAM" id="SSF54001">
    <property type="entry name" value="Cysteine proteinases"/>
    <property type="match status" value="1"/>
</dbReference>
<dbReference type="PROSITE" id="PS50802">
    <property type="entry name" value="OTU"/>
    <property type="match status" value="1"/>
</dbReference>
<name>A0ABP0R902_9DINO</name>
<evidence type="ECO:0000259" key="1">
    <source>
        <dbReference type="PROSITE" id="PS50802"/>
    </source>
</evidence>
<sequence>MDALAAAEASLQEQALAIKPFLVRQPIPGDGNCLYRAVAYQTAAGEAVHGELRRQSVHAAGRHWRRYACFMEGEDEAAVLAWGENMKANACWGDHMSCRTLSDFLGRPLVVWRQANLDQAPACFVPHALGHLGDVTPIYLLLDERRAGCEHYSALVPGAGAGAGLEPVEDGGRPAGSEGGKGWVRRRLPPSFGLAPNLGPWSRHGLDMDTMELLLADQDNGMTPKDIVAKYFPKNPEKLRPVRRWGKADKDRIRDEFQRHKRAAELDFRGQSRKQAASVVAVGRTKLDVLRRASTSAAGACDTAMGSWQAEAATLQARSSGLRTAEEVWGEEALQLFSVLDGIPGLPAASTATESSAETVAFLHRWMRVASWTFCPHCGRRSPTVSLSWNWAKNEAGAVCKPCVGGCDPTPQFLEGRQEDATSTKKLQAYITPQAAYWDAFRNFVCQNESSTWSDLFLLLPEKDMKALSLIELKVDFQTQRGGRAVVTSKQKKSLVRAAWKNHDVETQLPSEASCRAFQFLREHNSTYRHFLEMHRALLVRGQVEAAVDWRYPRTAELLLGMPGIEVAARPLLYISACFAETDLSERLKLAGVINPKSTPSLKDGWQRKILCRSLDYGRDFILKALLYDVSFAKTISAVVATAAHQGISPDEAAADMPQFEQYWHIETQKLEDVCRQMDGEKPNLFFTVAPAEWQFPLHRWFLDPLVKRFGLKEPALKKWGIEEVLHYTYRFEFQSRGTLHVHAVAWVQYCAGQDLDALTGRSGAEKPGRSPLVSFLEDVFCCGAVDVQCGKGEHCLLRYVAGYISKASDALKFQKGSFTGDRIYAPIPGSAAVNKHRRAYLAYQELQHSCDASGVWHYVVKRRNTRERGANKVCAVAVNFPFELLDIFLGAWGTMFLAVPEAALVATDLDRVPDGTGYLHALLQHCGNDAQTLLSAVVYDLRLRGLGDNRISTFKARIQAAGLLLQAVAERRQRAMDWSARQIYRPPRRIWSPEQQEVLDAIAML</sequence>
<proteinExistence type="predicted"/>